<evidence type="ECO:0000256" key="2">
    <source>
        <dbReference type="ARBA" id="ARBA00022723"/>
    </source>
</evidence>
<name>A0A8J3F987_9BACI</name>
<evidence type="ECO:0000256" key="5">
    <source>
        <dbReference type="ARBA" id="ARBA00022842"/>
    </source>
</evidence>
<keyword evidence="2" id="KW-0479">Metal-binding</keyword>
<dbReference type="GO" id="GO:0005524">
    <property type="term" value="F:ATP binding"/>
    <property type="evidence" value="ECO:0007669"/>
    <property type="project" value="UniProtKB-KW"/>
</dbReference>
<dbReference type="Gene3D" id="3.30.1490.330">
    <property type="match status" value="1"/>
</dbReference>
<keyword evidence="8" id="KW-1185">Reference proteome</keyword>
<keyword evidence="1" id="KW-0436">Ligase</keyword>
<dbReference type="InterPro" id="IPR016185">
    <property type="entry name" value="PreATP-grasp_dom_sf"/>
</dbReference>
<reference evidence="7" key="2">
    <citation type="submission" date="2020-09" db="EMBL/GenBank/DDBJ databases">
        <authorList>
            <person name="Sun Q."/>
            <person name="Ohkuma M."/>
        </authorList>
    </citation>
    <scope>NUCLEOTIDE SEQUENCE</scope>
    <source>
        <strain evidence="7">JCM 14719</strain>
    </source>
</reference>
<sequence>MAYPELRERIYGPLREGFWDCLYGKEYALAAAYPVTEAWVTAVREAAVRIARIFAKTAALLRRAPDEVLAQLGLPPQTFRVVRRKPLSADAVICRLDLAVTDSGIKLLELNADTPTFIKELFFVNGRVARAFGLEDPNKGLEEHLRRAVRAAVAESCADLGVDRDEAHVVFTAHADHPEDYHTTLYLKEVSGLVNASFTPLDELAIDGSGLYDHAGRKIDVLYRQTYPLEHLAADVDPDTGAPIGALLLEHVRRKKVALLNPPSAFLLQSKAVQVVVWGLHEAKSPYFTDEEHEWIAQHVLPTYLEPDVLRARGVWYVRKPAFGREGDTVVIFDERGVPIDASPKQSYRASVPVYQQYVPLPRAVVPTASGPEEVSLLVCCFLLYGEASAVGLRAGPPITDDLSYFLPIGILSKGGDER</sequence>
<evidence type="ECO:0000256" key="3">
    <source>
        <dbReference type="ARBA" id="ARBA00022741"/>
    </source>
</evidence>
<dbReference type="GO" id="GO:0046872">
    <property type="term" value="F:metal ion binding"/>
    <property type="evidence" value="ECO:0007669"/>
    <property type="project" value="UniProtKB-KW"/>
</dbReference>
<evidence type="ECO:0000313" key="8">
    <source>
        <dbReference type="Proteomes" id="UP000637720"/>
    </source>
</evidence>
<keyword evidence="5" id="KW-0460">Magnesium</keyword>
<accession>A0A8J3F987</accession>
<protein>
    <submittedName>
        <fullName evidence="7">Glutathionylspermidine synthase</fullName>
    </submittedName>
</protein>
<organism evidence="7 8">
    <name type="scientific">Calditerricola satsumensis</name>
    <dbReference type="NCBI Taxonomy" id="373054"/>
    <lineage>
        <taxon>Bacteria</taxon>
        <taxon>Bacillati</taxon>
        <taxon>Bacillota</taxon>
        <taxon>Bacilli</taxon>
        <taxon>Bacillales</taxon>
        <taxon>Bacillaceae</taxon>
        <taxon>Calditerricola</taxon>
    </lineage>
</organism>
<evidence type="ECO:0000256" key="1">
    <source>
        <dbReference type="ARBA" id="ARBA00022598"/>
    </source>
</evidence>
<keyword evidence="4" id="KW-0067">ATP-binding</keyword>
<dbReference type="AlphaFoldDB" id="A0A8J3F987"/>
<keyword evidence="3" id="KW-0547">Nucleotide-binding</keyword>
<dbReference type="RefSeq" id="WP_188816549.1">
    <property type="nucleotide sequence ID" value="NZ_BMOF01000002.1"/>
</dbReference>
<gene>
    <name evidence="7" type="ORF">GCM10007043_01820</name>
</gene>
<dbReference type="SUPFAM" id="SSF56059">
    <property type="entry name" value="Glutathione synthetase ATP-binding domain-like"/>
    <property type="match status" value="1"/>
</dbReference>
<evidence type="ECO:0000259" key="6">
    <source>
        <dbReference type="Pfam" id="PF03738"/>
    </source>
</evidence>
<evidence type="ECO:0000313" key="7">
    <source>
        <dbReference type="EMBL" id="GGJ91719.1"/>
    </source>
</evidence>
<reference evidence="7" key="1">
    <citation type="journal article" date="2014" name="Int. J. Syst. Evol. Microbiol.">
        <title>Complete genome sequence of Corynebacterium casei LMG S-19264T (=DSM 44701T), isolated from a smear-ripened cheese.</title>
        <authorList>
            <consortium name="US DOE Joint Genome Institute (JGI-PGF)"/>
            <person name="Walter F."/>
            <person name="Albersmeier A."/>
            <person name="Kalinowski J."/>
            <person name="Ruckert C."/>
        </authorList>
    </citation>
    <scope>NUCLEOTIDE SEQUENCE</scope>
    <source>
        <strain evidence="7">JCM 14719</strain>
    </source>
</reference>
<feature type="domain" description="Glutathionylspermidine synthase pre-ATP-grasp-like" evidence="6">
    <location>
        <begin position="25"/>
        <end position="409"/>
    </location>
</feature>
<dbReference type="GO" id="GO:0016874">
    <property type="term" value="F:ligase activity"/>
    <property type="evidence" value="ECO:0007669"/>
    <property type="project" value="UniProtKB-KW"/>
</dbReference>
<evidence type="ECO:0000256" key="4">
    <source>
        <dbReference type="ARBA" id="ARBA00022840"/>
    </source>
</evidence>
<dbReference type="Proteomes" id="UP000637720">
    <property type="component" value="Unassembled WGS sequence"/>
</dbReference>
<dbReference type="EMBL" id="BMOF01000002">
    <property type="protein sequence ID" value="GGJ91719.1"/>
    <property type="molecule type" value="Genomic_DNA"/>
</dbReference>
<proteinExistence type="predicted"/>
<dbReference type="InterPro" id="IPR005494">
    <property type="entry name" value="GSPS_pre-ATP-grasp-like_dom"/>
</dbReference>
<dbReference type="SUPFAM" id="SSF52440">
    <property type="entry name" value="PreATP-grasp domain"/>
    <property type="match status" value="1"/>
</dbReference>
<comment type="caution">
    <text evidence="7">The sequence shown here is derived from an EMBL/GenBank/DDBJ whole genome shotgun (WGS) entry which is preliminary data.</text>
</comment>
<dbReference type="Pfam" id="PF03738">
    <property type="entry name" value="GSP_synth"/>
    <property type="match status" value="1"/>
</dbReference>